<evidence type="ECO:0000313" key="1">
    <source>
        <dbReference type="EMBL" id="KAJ6838809.1"/>
    </source>
</evidence>
<comment type="caution">
    <text evidence="1">The sequence shown here is derived from an EMBL/GenBank/DDBJ whole genome shotgun (WGS) entry which is preliminary data.</text>
</comment>
<dbReference type="AlphaFoldDB" id="A0AAX6HCP2"/>
<accession>A0AAX6HCP2</accession>
<reference evidence="1" key="1">
    <citation type="journal article" date="2023" name="GigaByte">
        <title>Genome assembly of the bearded iris, Iris pallida Lam.</title>
        <authorList>
            <person name="Bruccoleri R.E."/>
            <person name="Oakeley E.J."/>
            <person name="Faust A.M.E."/>
            <person name="Altorfer M."/>
            <person name="Dessus-Babus S."/>
            <person name="Burckhardt D."/>
            <person name="Oertli M."/>
            <person name="Naumann U."/>
            <person name="Petersen F."/>
            <person name="Wong J."/>
        </authorList>
    </citation>
    <scope>NUCLEOTIDE SEQUENCE</scope>
    <source>
        <strain evidence="1">GSM-AAB239-AS_SAM_17_03QT</strain>
    </source>
</reference>
<name>A0AAX6HCP2_IRIPA</name>
<sequence>MPPRPTLTTPLHLSRSDSNSCTTTNMAYNSMEISTASSQADCTPRLTHSLAISHFIDSRAATTIGYAGRTWKLFLSYFKC</sequence>
<gene>
    <name evidence="1" type="ORF">M6B38_319170</name>
</gene>
<keyword evidence="2" id="KW-1185">Reference proteome</keyword>
<protein>
    <submittedName>
        <fullName evidence="1">Uncharacterized protein</fullName>
    </submittedName>
</protein>
<dbReference type="EMBL" id="JANAVB010010597">
    <property type="protein sequence ID" value="KAJ6838809.1"/>
    <property type="molecule type" value="Genomic_DNA"/>
</dbReference>
<reference evidence="1" key="2">
    <citation type="submission" date="2023-04" db="EMBL/GenBank/DDBJ databases">
        <authorList>
            <person name="Bruccoleri R.E."/>
            <person name="Oakeley E.J."/>
            <person name="Faust A.-M."/>
            <person name="Dessus-Babus S."/>
            <person name="Altorfer M."/>
            <person name="Burckhardt D."/>
            <person name="Oertli M."/>
            <person name="Naumann U."/>
            <person name="Petersen F."/>
            <person name="Wong J."/>
        </authorList>
    </citation>
    <scope>NUCLEOTIDE SEQUENCE</scope>
    <source>
        <strain evidence="1">GSM-AAB239-AS_SAM_17_03QT</strain>
        <tissue evidence="1">Leaf</tissue>
    </source>
</reference>
<evidence type="ECO:0000313" key="2">
    <source>
        <dbReference type="Proteomes" id="UP001140949"/>
    </source>
</evidence>
<dbReference type="Proteomes" id="UP001140949">
    <property type="component" value="Unassembled WGS sequence"/>
</dbReference>
<organism evidence="1 2">
    <name type="scientific">Iris pallida</name>
    <name type="common">Sweet iris</name>
    <dbReference type="NCBI Taxonomy" id="29817"/>
    <lineage>
        <taxon>Eukaryota</taxon>
        <taxon>Viridiplantae</taxon>
        <taxon>Streptophyta</taxon>
        <taxon>Embryophyta</taxon>
        <taxon>Tracheophyta</taxon>
        <taxon>Spermatophyta</taxon>
        <taxon>Magnoliopsida</taxon>
        <taxon>Liliopsida</taxon>
        <taxon>Asparagales</taxon>
        <taxon>Iridaceae</taxon>
        <taxon>Iridoideae</taxon>
        <taxon>Irideae</taxon>
        <taxon>Iris</taxon>
    </lineage>
</organism>
<proteinExistence type="predicted"/>